<dbReference type="NCBIfam" id="NF006537">
    <property type="entry name" value="PRK09027.1"/>
    <property type="match status" value="1"/>
</dbReference>
<sequence>MHPRFAKPLDTLPAPLKAALLPMLEPEQGGEFNARFTPEQVATLKAATGLEDRALRLALLPLAAACSVAPISKFFVGAIACGLSGSWYFGANMEFAGQGLFHSVHAEQSAISNAWLGGETGIREITVNYTPCGHCRQFMNELSTAKILKVSLPDDLSALQSFLPHSFGPADLDITDALMSPQAHDELALESEDPLWQAALAAARQSYAPYSQGYAAVALQFADGRLFCGRYAENAAFNPSLPPMQMACAHAVLNGEDLATIRRAVLLESKNGQISQRDSAQSTLKALGSVELEYQAV</sequence>
<gene>
    <name evidence="6 8" type="primary">cdd</name>
    <name evidence="8" type="ORF">OB962_08030</name>
</gene>
<reference evidence="8" key="1">
    <citation type="submission" date="2024-05" db="EMBL/GenBank/DDBJ databases">
        <title>WGS of Aeromonas isolates.</title>
        <authorList>
            <person name="Lee H."/>
        </authorList>
    </citation>
    <scope>NUCLEOTIDE SEQUENCE</scope>
    <source>
        <strain evidence="8">LP308</strain>
    </source>
</reference>
<evidence type="ECO:0000313" key="8">
    <source>
        <dbReference type="EMBL" id="MDM5130945.1"/>
    </source>
</evidence>
<dbReference type="InterPro" id="IPR016193">
    <property type="entry name" value="Cytidine_deaminase-like"/>
</dbReference>
<dbReference type="PANTHER" id="PTHR11644:SF2">
    <property type="entry name" value="CYTIDINE DEAMINASE"/>
    <property type="match status" value="1"/>
</dbReference>
<dbReference type="Proteomes" id="UP001168109">
    <property type="component" value="Unassembled WGS sequence"/>
</dbReference>
<evidence type="ECO:0000256" key="6">
    <source>
        <dbReference type="HAMAP-Rule" id="MF_01558"/>
    </source>
</evidence>
<dbReference type="Gene3D" id="3.40.140.10">
    <property type="entry name" value="Cytidine Deaminase, domain 2"/>
    <property type="match status" value="2"/>
</dbReference>
<evidence type="ECO:0000256" key="1">
    <source>
        <dbReference type="ARBA" id="ARBA00006576"/>
    </source>
</evidence>
<feature type="binding site" evidence="6">
    <location>
        <position position="135"/>
    </location>
    <ligand>
        <name>Zn(2+)</name>
        <dbReference type="ChEBI" id="CHEBI:29105"/>
        <note>catalytic</note>
    </ligand>
</feature>
<comment type="catalytic activity">
    <reaction evidence="6">
        <text>cytidine + H2O + H(+) = uridine + NH4(+)</text>
        <dbReference type="Rhea" id="RHEA:16069"/>
        <dbReference type="ChEBI" id="CHEBI:15377"/>
        <dbReference type="ChEBI" id="CHEBI:15378"/>
        <dbReference type="ChEBI" id="CHEBI:16704"/>
        <dbReference type="ChEBI" id="CHEBI:17562"/>
        <dbReference type="ChEBI" id="CHEBI:28938"/>
        <dbReference type="EC" id="3.5.4.5"/>
    </reaction>
</comment>
<dbReference type="InterPro" id="IPR016192">
    <property type="entry name" value="APOBEC/CMP_deaminase_Zn-bd"/>
</dbReference>
<dbReference type="InterPro" id="IPR006263">
    <property type="entry name" value="Cyt_deam_dimer"/>
</dbReference>
<evidence type="ECO:0000259" key="7">
    <source>
        <dbReference type="PROSITE" id="PS51747"/>
    </source>
</evidence>
<dbReference type="CDD" id="cd01283">
    <property type="entry name" value="cytidine_deaminase"/>
    <property type="match status" value="2"/>
</dbReference>
<dbReference type="Pfam" id="PF08211">
    <property type="entry name" value="dCMP_cyt_deam_2"/>
    <property type="match status" value="1"/>
</dbReference>
<dbReference type="EMBL" id="JAOPLU010000002">
    <property type="protein sequence ID" value="MDM5130945.1"/>
    <property type="molecule type" value="Genomic_DNA"/>
</dbReference>
<organism evidence="8 9">
    <name type="scientific">Aeromonas piscicola</name>
    <dbReference type="NCBI Taxonomy" id="600645"/>
    <lineage>
        <taxon>Bacteria</taxon>
        <taxon>Pseudomonadati</taxon>
        <taxon>Pseudomonadota</taxon>
        <taxon>Gammaproteobacteria</taxon>
        <taxon>Aeromonadales</taxon>
        <taxon>Aeromonadaceae</taxon>
        <taxon>Aeromonas</taxon>
    </lineage>
</organism>
<keyword evidence="3 6" id="KW-0479">Metal-binding</keyword>
<comment type="function">
    <text evidence="6">This enzyme scavenges exogenous and endogenous cytidine and 2'-deoxycytidine for UMP synthesis.</text>
</comment>
<evidence type="ECO:0000256" key="3">
    <source>
        <dbReference type="ARBA" id="ARBA00022723"/>
    </source>
</evidence>
<dbReference type="InterPro" id="IPR002125">
    <property type="entry name" value="CMP_dCMP_dom"/>
</dbReference>
<evidence type="ECO:0000256" key="2">
    <source>
        <dbReference type="ARBA" id="ARBA00011738"/>
    </source>
</evidence>
<evidence type="ECO:0000313" key="9">
    <source>
        <dbReference type="Proteomes" id="UP001168109"/>
    </source>
</evidence>
<feature type="active site" description="Proton donor" evidence="6">
    <location>
        <position position="107"/>
    </location>
</feature>
<comment type="catalytic activity">
    <reaction evidence="6">
        <text>2'-deoxycytidine + H2O + H(+) = 2'-deoxyuridine + NH4(+)</text>
        <dbReference type="Rhea" id="RHEA:13433"/>
        <dbReference type="ChEBI" id="CHEBI:15377"/>
        <dbReference type="ChEBI" id="CHEBI:15378"/>
        <dbReference type="ChEBI" id="CHEBI:15698"/>
        <dbReference type="ChEBI" id="CHEBI:16450"/>
        <dbReference type="ChEBI" id="CHEBI:28938"/>
        <dbReference type="EC" id="3.5.4.5"/>
    </reaction>
</comment>
<dbReference type="PROSITE" id="PS51747">
    <property type="entry name" value="CYT_DCMP_DEAMINASES_2"/>
    <property type="match status" value="2"/>
</dbReference>
<feature type="binding site" evidence="6">
    <location>
        <position position="132"/>
    </location>
    <ligand>
        <name>Zn(2+)</name>
        <dbReference type="ChEBI" id="CHEBI:29105"/>
        <note>catalytic</note>
    </ligand>
</feature>
<feature type="binding site" evidence="6">
    <location>
        <position position="105"/>
    </location>
    <ligand>
        <name>Zn(2+)</name>
        <dbReference type="ChEBI" id="CHEBI:29105"/>
        <note>catalytic</note>
    </ligand>
</feature>
<keyword evidence="5 6" id="KW-0862">Zinc</keyword>
<dbReference type="RefSeq" id="WP_290041794.1">
    <property type="nucleotide sequence ID" value="NZ_JAOPLU010000002.1"/>
</dbReference>
<dbReference type="NCBIfam" id="TIGR01355">
    <property type="entry name" value="cyt_deam_dimer"/>
    <property type="match status" value="1"/>
</dbReference>
<name>A0ABT7QAI1_9GAMM</name>
<keyword evidence="4 6" id="KW-0378">Hydrolase</keyword>
<comment type="similarity">
    <text evidence="1 6">Belongs to the cytidine and deoxycytidylate deaminase family.</text>
</comment>
<comment type="caution">
    <text evidence="8">The sequence shown here is derived from an EMBL/GenBank/DDBJ whole genome shotgun (WGS) entry which is preliminary data.</text>
</comment>
<dbReference type="SUPFAM" id="SSF53927">
    <property type="entry name" value="Cytidine deaminase-like"/>
    <property type="match status" value="2"/>
</dbReference>
<comment type="cofactor">
    <cofactor evidence="6">
        <name>Zn(2+)</name>
        <dbReference type="ChEBI" id="CHEBI:29105"/>
    </cofactor>
    <text evidence="6">Binds 1 zinc ion.</text>
</comment>
<keyword evidence="9" id="KW-1185">Reference proteome</keyword>
<evidence type="ECO:0000256" key="5">
    <source>
        <dbReference type="ARBA" id="ARBA00022833"/>
    </source>
</evidence>
<dbReference type="GO" id="GO:0004126">
    <property type="term" value="F:cytidine deaminase activity"/>
    <property type="evidence" value="ECO:0007669"/>
    <property type="project" value="UniProtKB-EC"/>
</dbReference>
<dbReference type="HAMAP" id="MF_01558">
    <property type="entry name" value="Cyt_deam"/>
    <property type="match status" value="1"/>
</dbReference>
<feature type="binding site" evidence="6">
    <location>
        <begin position="92"/>
        <end position="94"/>
    </location>
    <ligand>
        <name>substrate</name>
    </ligand>
</feature>
<feature type="domain" description="CMP/dCMP-type deaminase" evidence="7">
    <location>
        <begin position="190"/>
        <end position="297"/>
    </location>
</feature>
<proteinExistence type="inferred from homology"/>
<dbReference type="InterPro" id="IPR050202">
    <property type="entry name" value="Cyt/Deoxycyt_deaminase"/>
</dbReference>
<accession>A0ABT7QAI1</accession>
<feature type="domain" description="CMP/dCMP-type deaminase" evidence="7">
    <location>
        <begin position="51"/>
        <end position="170"/>
    </location>
</feature>
<dbReference type="PANTHER" id="PTHR11644">
    <property type="entry name" value="CYTIDINE DEAMINASE"/>
    <property type="match status" value="1"/>
</dbReference>
<dbReference type="PROSITE" id="PS00903">
    <property type="entry name" value="CYT_DCMP_DEAMINASES_1"/>
    <property type="match status" value="1"/>
</dbReference>
<dbReference type="InterPro" id="IPR020797">
    <property type="entry name" value="Cytidine_deaminase_bacteria"/>
</dbReference>
<comment type="subunit">
    <text evidence="2 6">Homodimer.</text>
</comment>
<protein>
    <recommendedName>
        <fullName evidence="6">Cytidine deaminase</fullName>
        <ecNumber evidence="6">3.5.4.5</ecNumber>
    </recommendedName>
    <alternativeName>
        <fullName evidence="6">Cytidine aminohydrolase</fullName>
        <shortName evidence="6">CDA</shortName>
    </alternativeName>
</protein>
<dbReference type="InterPro" id="IPR013171">
    <property type="entry name" value="Cyd/dCyd_deaminase_Zn-bd"/>
</dbReference>
<dbReference type="PIRSF" id="PIRSF006334">
    <property type="entry name" value="Cdd_plus_pseudo"/>
    <property type="match status" value="1"/>
</dbReference>
<dbReference type="Pfam" id="PF00383">
    <property type="entry name" value="dCMP_cyt_deam_1"/>
    <property type="match status" value="1"/>
</dbReference>
<evidence type="ECO:0000256" key="4">
    <source>
        <dbReference type="ARBA" id="ARBA00022801"/>
    </source>
</evidence>
<dbReference type="EC" id="3.5.4.5" evidence="6"/>